<reference evidence="2 3" key="1">
    <citation type="submission" date="2024-05" db="EMBL/GenBank/DDBJ databases">
        <title>Genome sequencing and assembly of Indian major carp, Cirrhinus mrigala (Hamilton, 1822).</title>
        <authorList>
            <person name="Mohindra V."/>
            <person name="Chowdhury L.M."/>
            <person name="Lal K."/>
            <person name="Jena J.K."/>
        </authorList>
    </citation>
    <scope>NUCLEOTIDE SEQUENCE [LARGE SCALE GENOMIC DNA]</scope>
    <source>
        <strain evidence="2">CM1030</strain>
        <tissue evidence="2">Blood</tissue>
    </source>
</reference>
<dbReference type="InterPro" id="IPR003961">
    <property type="entry name" value="FN3_dom"/>
</dbReference>
<name>A0ABD0RWA9_CIRMR</name>
<gene>
    <name evidence="2" type="ORF">M9458_004747</name>
</gene>
<protein>
    <recommendedName>
        <fullName evidence="1">Fibronectin type-III domain-containing protein</fullName>
    </recommendedName>
</protein>
<evidence type="ECO:0000259" key="1">
    <source>
        <dbReference type="Pfam" id="PF00041"/>
    </source>
</evidence>
<dbReference type="Proteomes" id="UP001529510">
    <property type="component" value="Unassembled WGS sequence"/>
</dbReference>
<dbReference type="Pfam" id="PF00041">
    <property type="entry name" value="fn3"/>
    <property type="match status" value="1"/>
</dbReference>
<dbReference type="SUPFAM" id="SSF49265">
    <property type="entry name" value="Fibronectin type III"/>
    <property type="match status" value="1"/>
</dbReference>
<dbReference type="PANTHER" id="PTHR47135">
    <property type="entry name" value="FIBRONECTIN TYPE III DOMAIN-CONTAINING PROTEIN 7"/>
    <property type="match status" value="1"/>
</dbReference>
<feature type="non-terminal residue" evidence="2">
    <location>
        <position position="1"/>
    </location>
</feature>
<sequence>SCKPQNAIAQLNCDTNSAVVSWELSDNVTHHTVQAIGSDEHHINCSSSNHSCALSGLHCGRSYNITVTALDGVCDNRNTNLILQS</sequence>
<accession>A0ABD0RWA9</accession>
<dbReference type="InterPro" id="IPR013783">
    <property type="entry name" value="Ig-like_fold"/>
</dbReference>
<evidence type="ECO:0000313" key="3">
    <source>
        <dbReference type="Proteomes" id="UP001529510"/>
    </source>
</evidence>
<dbReference type="EMBL" id="JAMKFB020000002">
    <property type="protein sequence ID" value="KAL0201560.1"/>
    <property type="molecule type" value="Genomic_DNA"/>
</dbReference>
<keyword evidence="3" id="KW-1185">Reference proteome</keyword>
<feature type="domain" description="Fibronectin type-III" evidence="1">
    <location>
        <begin position="3"/>
        <end position="73"/>
    </location>
</feature>
<organism evidence="2 3">
    <name type="scientific">Cirrhinus mrigala</name>
    <name type="common">Mrigala</name>
    <dbReference type="NCBI Taxonomy" id="683832"/>
    <lineage>
        <taxon>Eukaryota</taxon>
        <taxon>Metazoa</taxon>
        <taxon>Chordata</taxon>
        <taxon>Craniata</taxon>
        <taxon>Vertebrata</taxon>
        <taxon>Euteleostomi</taxon>
        <taxon>Actinopterygii</taxon>
        <taxon>Neopterygii</taxon>
        <taxon>Teleostei</taxon>
        <taxon>Ostariophysi</taxon>
        <taxon>Cypriniformes</taxon>
        <taxon>Cyprinidae</taxon>
        <taxon>Labeoninae</taxon>
        <taxon>Labeonini</taxon>
        <taxon>Cirrhinus</taxon>
    </lineage>
</organism>
<dbReference type="PANTHER" id="PTHR47135:SF4">
    <property type="match status" value="1"/>
</dbReference>
<proteinExistence type="predicted"/>
<dbReference type="AlphaFoldDB" id="A0ABD0RWA9"/>
<dbReference type="Gene3D" id="2.60.40.10">
    <property type="entry name" value="Immunoglobulins"/>
    <property type="match status" value="1"/>
</dbReference>
<feature type="non-terminal residue" evidence="2">
    <location>
        <position position="85"/>
    </location>
</feature>
<evidence type="ECO:0000313" key="2">
    <source>
        <dbReference type="EMBL" id="KAL0201560.1"/>
    </source>
</evidence>
<dbReference type="InterPro" id="IPR036116">
    <property type="entry name" value="FN3_sf"/>
</dbReference>
<comment type="caution">
    <text evidence="2">The sequence shown here is derived from an EMBL/GenBank/DDBJ whole genome shotgun (WGS) entry which is preliminary data.</text>
</comment>